<evidence type="ECO:0000256" key="3">
    <source>
        <dbReference type="ARBA" id="ARBA00023012"/>
    </source>
</evidence>
<evidence type="ECO:0000256" key="6">
    <source>
        <dbReference type="SAM" id="Phobius"/>
    </source>
</evidence>
<feature type="transmembrane region" description="Helical" evidence="6">
    <location>
        <begin position="80"/>
        <end position="99"/>
    </location>
</feature>
<feature type="transmembrane region" description="Helical" evidence="6">
    <location>
        <begin position="23"/>
        <end position="42"/>
    </location>
</feature>
<keyword evidence="4" id="KW-0175">Coiled coil</keyword>
<evidence type="ECO:0000256" key="5">
    <source>
        <dbReference type="SAM" id="MobiDB-lite"/>
    </source>
</evidence>
<dbReference type="PANTHER" id="PTHR24421">
    <property type="entry name" value="NITRATE/NITRITE SENSOR PROTEIN NARX-RELATED"/>
    <property type="match status" value="1"/>
</dbReference>
<proteinExistence type="predicted"/>
<feature type="domain" description="Signal transduction histidine kinase subgroup 3 dimerisation and phosphoacceptor" evidence="7">
    <location>
        <begin position="195"/>
        <end position="260"/>
    </location>
</feature>
<keyword evidence="3" id="KW-0902">Two-component regulatory system</keyword>
<feature type="transmembrane region" description="Helical" evidence="6">
    <location>
        <begin position="129"/>
        <end position="148"/>
    </location>
</feature>
<feature type="coiled-coil region" evidence="4">
    <location>
        <begin position="173"/>
        <end position="200"/>
    </location>
</feature>
<dbReference type="KEGG" id="sauh:SU9_022950"/>
<dbReference type="AlphaFoldDB" id="A0A8B1P7X9"/>
<dbReference type="EMBL" id="CP072931">
    <property type="protein sequence ID" value="QTZ93951.1"/>
    <property type="molecule type" value="Genomic_DNA"/>
</dbReference>
<evidence type="ECO:0000256" key="2">
    <source>
        <dbReference type="ARBA" id="ARBA00022777"/>
    </source>
</evidence>
<organism evidence="8 9">
    <name type="scientific">Streptomyces auratus AGR0001</name>
    <dbReference type="NCBI Taxonomy" id="1160718"/>
    <lineage>
        <taxon>Bacteria</taxon>
        <taxon>Bacillati</taxon>
        <taxon>Actinomycetota</taxon>
        <taxon>Actinomycetes</taxon>
        <taxon>Kitasatosporales</taxon>
        <taxon>Streptomycetaceae</taxon>
        <taxon>Streptomyces</taxon>
    </lineage>
</organism>
<reference evidence="8" key="2">
    <citation type="submission" date="2021-04" db="EMBL/GenBank/DDBJ databases">
        <authorList>
            <person name="Wen M.-L."/>
            <person name="Han X.-L."/>
            <person name="Xiong J."/>
        </authorList>
    </citation>
    <scope>NUCLEOTIDE SEQUENCE</scope>
    <source>
        <strain evidence="8">AGR0001</strain>
    </source>
</reference>
<feature type="transmembrane region" description="Helical" evidence="6">
    <location>
        <begin position="105"/>
        <end position="122"/>
    </location>
</feature>
<dbReference type="InterPro" id="IPR050482">
    <property type="entry name" value="Sensor_HK_TwoCompSys"/>
</dbReference>
<name>A0A8B1P7X9_9ACTN</name>
<dbReference type="GO" id="GO:0000155">
    <property type="term" value="F:phosphorelay sensor kinase activity"/>
    <property type="evidence" value="ECO:0007669"/>
    <property type="project" value="InterPro"/>
</dbReference>
<keyword evidence="6" id="KW-0472">Membrane</keyword>
<sequence>MTSEPGVGNPMMMGQAARTRRQALGKTAWIAVWLLYLAGPVGRMLEPGISLAERIWGGLGLTLFVLAYCLLVFRHLWRKTGLLPMYGLLAVMLALSVTLSWVLDASWLVLFIFTSVGSAVVLPWQQSRWAIPLITAVVLAIGANYPGIHGYYLFAYGLPALGSGFMMVGVQYLIRTTTELRAARQEVARLAANDERLRLARDLHDLLGHSLSLITLKSELAGRMLPDRPEDAARQVADIEQVSRQALVDVREAVTGYRRPRLAVELAGARAALRTAGITVTADRALEGEYRGLAADEEGVLAWALREAVTNVLRHSGAHRCELLLSEEWEADERRFLCLTVLDDGAGPPRAQHDGNGLSGLRERLGPVGGRLETGPAPRGRGFALRAYVPLGATAPPGAPAPAPDSAPESVTGRAPDGPVEHGPPFPVAYPAPRHPTRTA</sequence>
<gene>
    <name evidence="8" type="ORF">SU9_022950</name>
</gene>
<dbReference type="CDD" id="cd16917">
    <property type="entry name" value="HATPase_UhpB-NarQ-NarX-like"/>
    <property type="match status" value="1"/>
</dbReference>
<dbReference type="Gene3D" id="3.30.565.10">
    <property type="entry name" value="Histidine kinase-like ATPase, C-terminal domain"/>
    <property type="match status" value="1"/>
</dbReference>
<keyword evidence="6" id="KW-0812">Transmembrane</keyword>
<evidence type="ECO:0000313" key="8">
    <source>
        <dbReference type="EMBL" id="QTZ93951.1"/>
    </source>
</evidence>
<dbReference type="SUPFAM" id="SSF55874">
    <property type="entry name" value="ATPase domain of HSP90 chaperone/DNA topoisomerase II/histidine kinase"/>
    <property type="match status" value="1"/>
</dbReference>
<dbReference type="InterPro" id="IPR011712">
    <property type="entry name" value="Sig_transdc_His_kin_sub3_dim/P"/>
</dbReference>
<accession>A0A8B1P7X9</accession>
<dbReference type="PANTHER" id="PTHR24421:SF63">
    <property type="entry name" value="SENSOR HISTIDINE KINASE DESK"/>
    <property type="match status" value="1"/>
</dbReference>
<dbReference type="RefSeq" id="WP_106430369.1">
    <property type="nucleotide sequence ID" value="NZ_CP072931.1"/>
</dbReference>
<dbReference type="Pfam" id="PF07730">
    <property type="entry name" value="HisKA_3"/>
    <property type="match status" value="1"/>
</dbReference>
<keyword evidence="2 8" id="KW-0418">Kinase</keyword>
<dbReference type="GO" id="GO:0046983">
    <property type="term" value="F:protein dimerization activity"/>
    <property type="evidence" value="ECO:0007669"/>
    <property type="project" value="InterPro"/>
</dbReference>
<keyword evidence="6" id="KW-1133">Transmembrane helix</keyword>
<feature type="transmembrane region" description="Helical" evidence="6">
    <location>
        <begin position="54"/>
        <end position="73"/>
    </location>
</feature>
<dbReference type="Proteomes" id="UP000009036">
    <property type="component" value="Chromosome"/>
</dbReference>
<feature type="region of interest" description="Disordered" evidence="5">
    <location>
        <begin position="346"/>
        <end position="379"/>
    </location>
</feature>
<evidence type="ECO:0000259" key="7">
    <source>
        <dbReference type="Pfam" id="PF07730"/>
    </source>
</evidence>
<evidence type="ECO:0000256" key="1">
    <source>
        <dbReference type="ARBA" id="ARBA00022679"/>
    </source>
</evidence>
<dbReference type="OrthoDB" id="5241784at2"/>
<dbReference type="InterPro" id="IPR036890">
    <property type="entry name" value="HATPase_C_sf"/>
</dbReference>
<feature type="transmembrane region" description="Helical" evidence="6">
    <location>
        <begin position="154"/>
        <end position="174"/>
    </location>
</feature>
<dbReference type="Gene3D" id="1.20.5.1930">
    <property type="match status" value="1"/>
</dbReference>
<keyword evidence="1" id="KW-0808">Transferase</keyword>
<evidence type="ECO:0000256" key="4">
    <source>
        <dbReference type="SAM" id="Coils"/>
    </source>
</evidence>
<reference evidence="8" key="1">
    <citation type="journal article" date="2012" name="J. Bacteriol.">
        <title>Genome Sequence of Streptomyces auratus Strain AGR0001, a Phoslactomycin-Producing Actinomycete.</title>
        <authorList>
            <person name="Han X."/>
            <person name="Li M."/>
            <person name="Ding Z."/>
            <person name="Zhao J."/>
            <person name="Ji K."/>
            <person name="Wen M."/>
            <person name="Lu T."/>
        </authorList>
    </citation>
    <scope>NUCLEOTIDE SEQUENCE</scope>
    <source>
        <strain evidence="8">AGR0001</strain>
    </source>
</reference>
<feature type="compositionally biased region" description="Pro residues" evidence="5">
    <location>
        <begin position="422"/>
        <end position="434"/>
    </location>
</feature>
<keyword evidence="9" id="KW-1185">Reference proteome</keyword>
<protein>
    <submittedName>
        <fullName evidence="8">Sensor histidine kinase</fullName>
    </submittedName>
</protein>
<dbReference type="GO" id="GO:0016020">
    <property type="term" value="C:membrane"/>
    <property type="evidence" value="ECO:0007669"/>
    <property type="project" value="InterPro"/>
</dbReference>
<feature type="region of interest" description="Disordered" evidence="5">
    <location>
        <begin position="395"/>
        <end position="440"/>
    </location>
</feature>
<evidence type="ECO:0000313" key="9">
    <source>
        <dbReference type="Proteomes" id="UP000009036"/>
    </source>
</evidence>